<protein>
    <submittedName>
        <fullName evidence="2">Uncharacterized protein</fullName>
    </submittedName>
</protein>
<dbReference type="EMBL" id="VIFX01000041">
    <property type="protein sequence ID" value="TQR83643.1"/>
    <property type="molecule type" value="Genomic_DNA"/>
</dbReference>
<reference evidence="2 3" key="1">
    <citation type="submission" date="2018-10" db="EMBL/GenBank/DDBJ databases">
        <title>Draft genome of Mycobacterium hodleri strain B.</title>
        <authorList>
            <person name="Amande T.J."/>
            <person name="Mcgenity T.J."/>
        </authorList>
    </citation>
    <scope>NUCLEOTIDE SEQUENCE [LARGE SCALE GENOMIC DNA]</scope>
    <source>
        <strain evidence="2 3">B</strain>
    </source>
</reference>
<dbReference type="Proteomes" id="UP000315759">
    <property type="component" value="Unassembled WGS sequence"/>
</dbReference>
<keyword evidence="3" id="KW-1185">Reference proteome</keyword>
<dbReference type="RefSeq" id="WP_142554846.1">
    <property type="nucleotide sequence ID" value="NZ_VIFX01000041.1"/>
</dbReference>
<dbReference type="AlphaFoldDB" id="A0A544VUH9"/>
<comment type="caution">
    <text evidence="2">The sequence shown here is derived from an EMBL/GenBank/DDBJ whole genome shotgun (WGS) entry which is preliminary data.</text>
</comment>
<evidence type="ECO:0000313" key="2">
    <source>
        <dbReference type="EMBL" id="TQR83643.1"/>
    </source>
</evidence>
<evidence type="ECO:0000256" key="1">
    <source>
        <dbReference type="SAM" id="SignalP"/>
    </source>
</evidence>
<gene>
    <name evidence="2" type="ORF">D8S82_25885</name>
</gene>
<feature type="signal peptide" evidence="1">
    <location>
        <begin position="1"/>
        <end position="27"/>
    </location>
</feature>
<organism evidence="2 3">
    <name type="scientific">Mycolicibacterium hodleri</name>
    <dbReference type="NCBI Taxonomy" id="49897"/>
    <lineage>
        <taxon>Bacteria</taxon>
        <taxon>Bacillati</taxon>
        <taxon>Actinomycetota</taxon>
        <taxon>Actinomycetes</taxon>
        <taxon>Mycobacteriales</taxon>
        <taxon>Mycobacteriaceae</taxon>
        <taxon>Mycolicibacterium</taxon>
    </lineage>
</organism>
<evidence type="ECO:0000313" key="3">
    <source>
        <dbReference type="Proteomes" id="UP000315759"/>
    </source>
</evidence>
<proteinExistence type="predicted"/>
<feature type="chain" id="PRO_5021903046" evidence="1">
    <location>
        <begin position="28"/>
        <end position="76"/>
    </location>
</feature>
<name>A0A544VUH9_9MYCO</name>
<keyword evidence="1" id="KW-0732">Signal</keyword>
<accession>A0A544VUH9</accession>
<sequence>MKLRYLATGVMTGLAAAAFAMAPIAGAANPSTTVDNGRTTMTDKKGHNAIVVKPPVVSPPMSYGQFATPGPFMFFD</sequence>